<reference evidence="1 2" key="1">
    <citation type="submission" date="2017-09" db="EMBL/GenBank/DDBJ databases">
        <title>Depth-based differentiation of microbial function through sediment-hosted aquifers and enrichment of novel symbionts in the deep terrestrial subsurface.</title>
        <authorList>
            <person name="Probst A.J."/>
            <person name="Ladd B."/>
            <person name="Jarett J.K."/>
            <person name="Geller-Mcgrath D.E."/>
            <person name="Sieber C.M."/>
            <person name="Emerson J.B."/>
            <person name="Anantharaman K."/>
            <person name="Thomas B.C."/>
            <person name="Malmstrom R."/>
            <person name="Stieglmeier M."/>
            <person name="Klingl A."/>
            <person name="Woyke T."/>
            <person name="Ryan C.M."/>
            <person name="Banfield J.F."/>
        </authorList>
    </citation>
    <scope>NUCLEOTIDE SEQUENCE [LARGE SCALE GENOMIC DNA]</scope>
    <source>
        <strain evidence="1">CG07_land_8_20_14_0_80_42_15</strain>
    </source>
</reference>
<dbReference type="Pfam" id="PF05635">
    <property type="entry name" value="23S_rRNA_IVP"/>
    <property type="match status" value="1"/>
</dbReference>
<dbReference type="PANTHER" id="PTHR38471:SF2">
    <property type="entry name" value="FOUR HELIX BUNDLE PROTEIN"/>
    <property type="match status" value="1"/>
</dbReference>
<name>A0A2J0L4Q7_9BACT</name>
<dbReference type="SUPFAM" id="SSF158446">
    <property type="entry name" value="IVS-encoded protein-like"/>
    <property type="match status" value="1"/>
</dbReference>
<dbReference type="InterPro" id="IPR012657">
    <property type="entry name" value="23S_rRNA-intervening_sequence"/>
</dbReference>
<dbReference type="Proteomes" id="UP000230052">
    <property type="component" value="Unassembled WGS sequence"/>
</dbReference>
<evidence type="ECO:0000313" key="1">
    <source>
        <dbReference type="EMBL" id="PIU42296.1"/>
    </source>
</evidence>
<dbReference type="EMBL" id="PEWV01000012">
    <property type="protein sequence ID" value="PIU42296.1"/>
    <property type="molecule type" value="Genomic_DNA"/>
</dbReference>
<protein>
    <submittedName>
        <fullName evidence="1">Four helix bundle protein</fullName>
    </submittedName>
</protein>
<comment type="caution">
    <text evidence="1">The sequence shown here is derived from an EMBL/GenBank/DDBJ whole genome shotgun (WGS) entry which is preliminary data.</text>
</comment>
<evidence type="ECO:0000313" key="2">
    <source>
        <dbReference type="Proteomes" id="UP000230052"/>
    </source>
</evidence>
<sequence>MQSYKDLEIYQIAHRLAVELHQMTLELPKYEIYEEGSQIRRSSKAISANIVEGFGRKRYRQDYIRFLVYAHASCNETIEHLELLYETKSLKDKDKFEYFLKEYDKLGRKLNLFIQAVVKG</sequence>
<gene>
    <name evidence="1" type="ORF">COS99_01030</name>
</gene>
<dbReference type="AlphaFoldDB" id="A0A2J0L4Q7"/>
<accession>A0A2J0L4Q7</accession>
<dbReference type="PANTHER" id="PTHR38471">
    <property type="entry name" value="FOUR HELIX BUNDLE PROTEIN"/>
    <property type="match status" value="1"/>
</dbReference>
<dbReference type="Gene3D" id="1.20.1440.60">
    <property type="entry name" value="23S rRNA-intervening sequence"/>
    <property type="match status" value="1"/>
</dbReference>
<dbReference type="NCBIfam" id="TIGR02436">
    <property type="entry name" value="four helix bundle protein"/>
    <property type="match status" value="1"/>
</dbReference>
<proteinExistence type="predicted"/>
<dbReference type="InterPro" id="IPR036583">
    <property type="entry name" value="23S_rRNA_IVS_sf"/>
</dbReference>
<dbReference type="CDD" id="cd16377">
    <property type="entry name" value="23S_rRNA_IVP_like"/>
    <property type="match status" value="1"/>
</dbReference>
<organism evidence="1 2">
    <name type="scientific">Candidatus Aquitaenariimonas noxiae</name>
    <dbReference type="NCBI Taxonomy" id="1974741"/>
    <lineage>
        <taxon>Bacteria</taxon>
        <taxon>Pseudomonadati</taxon>
        <taxon>Candidatus Omnitrophota</taxon>
        <taxon>Candidatus Aquitaenariimonas</taxon>
    </lineage>
</organism>